<dbReference type="AlphaFoldDB" id="A0A2P6QIJ8"/>
<dbReference type="PANTHER" id="PTHR33780:SF2">
    <property type="entry name" value="PROTEIN, PUTATIVE-RELATED"/>
    <property type="match status" value="1"/>
</dbReference>
<name>A0A2P6QIJ8_ROSCH</name>
<keyword evidence="4" id="KW-1185">Reference proteome</keyword>
<accession>A0A2P6QIJ8</accession>
<gene>
    <name evidence="3" type="ORF">RchiOBHm_Chr5g0063911</name>
</gene>
<feature type="compositionally biased region" description="Basic and acidic residues" evidence="1">
    <location>
        <begin position="20"/>
        <end position="29"/>
    </location>
</feature>
<dbReference type="STRING" id="74649.A0A2P6QIJ8"/>
<sequence length="90" mass="10146">MHAIPPPPPPSHNPVVFDSVRAKDDRSDEAGGSSIALKVVIVLLGVVAMVGFGVFLFRIWQRKKREEQHDRLLKLFEDDDELEVELGIRD</sequence>
<keyword evidence="2" id="KW-0472">Membrane</keyword>
<keyword evidence="2" id="KW-1133">Transmembrane helix</keyword>
<reference evidence="3 4" key="1">
    <citation type="journal article" date="2018" name="Nat. Genet.">
        <title>The Rosa genome provides new insights in the design of modern roses.</title>
        <authorList>
            <person name="Bendahmane M."/>
        </authorList>
    </citation>
    <scope>NUCLEOTIDE SEQUENCE [LARGE SCALE GENOMIC DNA]</scope>
    <source>
        <strain evidence="4">cv. Old Blush</strain>
    </source>
</reference>
<evidence type="ECO:0000313" key="3">
    <source>
        <dbReference type="EMBL" id="PRQ33998.1"/>
    </source>
</evidence>
<proteinExistence type="predicted"/>
<comment type="caution">
    <text evidence="3">The sequence shown here is derived from an EMBL/GenBank/DDBJ whole genome shotgun (WGS) entry which is preliminary data.</text>
</comment>
<dbReference type="EMBL" id="PDCK01000043">
    <property type="protein sequence ID" value="PRQ33998.1"/>
    <property type="molecule type" value="Genomic_DNA"/>
</dbReference>
<dbReference type="Proteomes" id="UP000238479">
    <property type="component" value="Chromosome 5"/>
</dbReference>
<evidence type="ECO:0000256" key="2">
    <source>
        <dbReference type="SAM" id="Phobius"/>
    </source>
</evidence>
<keyword evidence="2" id="KW-0812">Transmembrane</keyword>
<feature type="region of interest" description="Disordered" evidence="1">
    <location>
        <begin position="1"/>
        <end position="31"/>
    </location>
</feature>
<feature type="transmembrane region" description="Helical" evidence="2">
    <location>
        <begin position="35"/>
        <end position="57"/>
    </location>
</feature>
<dbReference type="Gramene" id="PRQ33998">
    <property type="protein sequence ID" value="PRQ33998"/>
    <property type="gene ID" value="RchiOBHm_Chr5g0063911"/>
</dbReference>
<protein>
    <submittedName>
        <fullName evidence="3">Uncharacterized protein</fullName>
    </submittedName>
</protein>
<feature type="compositionally biased region" description="Pro residues" evidence="1">
    <location>
        <begin position="1"/>
        <end position="12"/>
    </location>
</feature>
<dbReference type="PANTHER" id="PTHR33780">
    <property type="entry name" value="EXPRESSED PROTEIN"/>
    <property type="match status" value="1"/>
</dbReference>
<evidence type="ECO:0000313" key="4">
    <source>
        <dbReference type="Proteomes" id="UP000238479"/>
    </source>
</evidence>
<evidence type="ECO:0000256" key="1">
    <source>
        <dbReference type="SAM" id="MobiDB-lite"/>
    </source>
</evidence>
<organism evidence="3 4">
    <name type="scientific">Rosa chinensis</name>
    <name type="common">China rose</name>
    <dbReference type="NCBI Taxonomy" id="74649"/>
    <lineage>
        <taxon>Eukaryota</taxon>
        <taxon>Viridiplantae</taxon>
        <taxon>Streptophyta</taxon>
        <taxon>Embryophyta</taxon>
        <taxon>Tracheophyta</taxon>
        <taxon>Spermatophyta</taxon>
        <taxon>Magnoliopsida</taxon>
        <taxon>eudicotyledons</taxon>
        <taxon>Gunneridae</taxon>
        <taxon>Pentapetalae</taxon>
        <taxon>rosids</taxon>
        <taxon>fabids</taxon>
        <taxon>Rosales</taxon>
        <taxon>Rosaceae</taxon>
        <taxon>Rosoideae</taxon>
        <taxon>Rosoideae incertae sedis</taxon>
        <taxon>Rosa</taxon>
    </lineage>
</organism>